<protein>
    <submittedName>
        <fullName evidence="1">Uncharacterized protein</fullName>
    </submittedName>
</protein>
<accession>A0ABP0WPT4</accession>
<evidence type="ECO:0000313" key="2">
    <source>
        <dbReference type="Proteomes" id="UP001497444"/>
    </source>
</evidence>
<keyword evidence="2" id="KW-1185">Reference proteome</keyword>
<proteinExistence type="predicted"/>
<dbReference type="Proteomes" id="UP001497444">
    <property type="component" value="Chromosome 2"/>
</dbReference>
<evidence type="ECO:0000313" key="1">
    <source>
        <dbReference type="EMBL" id="CAK9268854.1"/>
    </source>
</evidence>
<name>A0ABP0WPT4_9BRYO</name>
<organism evidence="1 2">
    <name type="scientific">Sphagnum jensenii</name>
    <dbReference type="NCBI Taxonomy" id="128206"/>
    <lineage>
        <taxon>Eukaryota</taxon>
        <taxon>Viridiplantae</taxon>
        <taxon>Streptophyta</taxon>
        <taxon>Embryophyta</taxon>
        <taxon>Bryophyta</taxon>
        <taxon>Sphagnophytina</taxon>
        <taxon>Sphagnopsida</taxon>
        <taxon>Sphagnales</taxon>
        <taxon>Sphagnaceae</taxon>
        <taxon>Sphagnum</taxon>
    </lineage>
</organism>
<reference evidence="1 2" key="1">
    <citation type="submission" date="2024-02" db="EMBL/GenBank/DDBJ databases">
        <authorList>
            <consortium name="ELIXIR-Norway"/>
            <consortium name="Elixir Norway"/>
        </authorList>
    </citation>
    <scope>NUCLEOTIDE SEQUENCE [LARGE SCALE GENOMIC DNA]</scope>
</reference>
<sequence>MYHDQNTGSSEEAITHSLICFPRELRGSKFLFSAILPGLGNYCVPAAGLDFRRIHGKFGARNRCNFRTFSAEFSFWICVFRGWTPGSFAAEGIAMALHSVMMQARALHHDHFQQLSASQSSFVSPISSSRNQFRSFTPKSFGCCRPVTGSFSQCALSLKGGGRAPPRSLVLFGQLEV</sequence>
<gene>
    <name evidence="1" type="ORF">CSSPJE1EN1_LOCUS14332</name>
</gene>
<dbReference type="EMBL" id="OZ020097">
    <property type="protein sequence ID" value="CAK9268854.1"/>
    <property type="molecule type" value="Genomic_DNA"/>
</dbReference>